<evidence type="ECO:0000256" key="1">
    <source>
        <dbReference type="SAM" id="MobiDB-lite"/>
    </source>
</evidence>
<gene>
    <name evidence="3" type="ORF">GCM10011487_48960</name>
</gene>
<dbReference type="SUPFAM" id="SSF48452">
    <property type="entry name" value="TPR-like"/>
    <property type="match status" value="1"/>
</dbReference>
<evidence type="ECO:0000313" key="3">
    <source>
        <dbReference type="EMBL" id="GFE82896.1"/>
    </source>
</evidence>
<reference evidence="4" key="1">
    <citation type="submission" date="2020-01" db="EMBL/GenBank/DDBJ databases">
        <title>'Steroidobacter agaridevorans' sp. nov., agar-degrading bacteria isolated from rhizosphere soils.</title>
        <authorList>
            <person name="Ikenaga M."/>
            <person name="Kataoka M."/>
            <person name="Murouchi A."/>
            <person name="Katsuragi S."/>
            <person name="Sakai M."/>
        </authorList>
    </citation>
    <scope>NUCLEOTIDE SEQUENCE [LARGE SCALE GENOMIC DNA]</scope>
    <source>
        <strain evidence="4">YU21-B</strain>
    </source>
</reference>
<dbReference type="Gene3D" id="3.10.310.50">
    <property type="match status" value="1"/>
</dbReference>
<accession>A0A829YK56</accession>
<dbReference type="EMBL" id="BLJN01000005">
    <property type="protein sequence ID" value="GFE82896.1"/>
    <property type="molecule type" value="Genomic_DNA"/>
</dbReference>
<dbReference type="PANTHER" id="PTHR30373">
    <property type="entry name" value="UPF0603 PROTEIN YGCG"/>
    <property type="match status" value="1"/>
</dbReference>
<dbReference type="PANTHER" id="PTHR30373:SF2">
    <property type="entry name" value="UPF0603 PROTEIN YGCG"/>
    <property type="match status" value="1"/>
</dbReference>
<feature type="domain" description="TPM" evidence="2">
    <location>
        <begin position="67"/>
        <end position="181"/>
    </location>
</feature>
<proteinExistence type="predicted"/>
<dbReference type="RefSeq" id="WP_161814528.1">
    <property type="nucleotide sequence ID" value="NZ_BLJN01000005.1"/>
</dbReference>
<sequence length="676" mass="76106">MSLRTVLLLALLGVVGAGAWHVQRVRNEPPAPATAAREQSRPAETLVETPEGAQQEHRQVPQENSRVEDQAAVLAPFVPRLSRMADDFYKDLGIDVRVVTINDAEASIEEQANQIFEGKQIGRDSPVGGVLIVLNPRLAKARIEVGYTLEGALTDLHMGRLARDQLAPYVSYGAAGMAVMDVLHYLKDHVYLSAALGRLTLPDDFKTAKAYLEYERYVSGGAGAGTKLSSVPIDADLKVTVPPELRARYAPSKDPKESVAAYLRATGDFAGDPSLELFTEGSRLMRKHYPFAPFEELRRFERIDSSKPLQYIVEGDYAVATSERPAHGFVPILLHREQGLWRIDLVETWKNLFFDGEGKYFLRNANTPYEFGLKQFGSAGYHEMHALPLRDETLERWLEDLDRDDDVVAALWRAELWLRNGFVFPPALLDYEKARRLAPRDPWVLEVLGERARYLSLPELAIPALESIGRGLEYSIADAYNEAGDRQGAGRWIDAALKENPYELRALEWKKYLAEKADNAADAQRAQETLAMLRNNPERPHQPVVLFFHPDMPRFEPDTTIDVDGTKVFDHSKFGVTLQNTSGRTVEIESVMLKSFGDSAASGLGDIKGYWRYPQGNHRLGPGEYLYFEKQWGFTVDTGHHHVRYVFHTCWHGLGSSVRQCRTQWVDTMPHIPNPK</sequence>
<dbReference type="Proteomes" id="UP000445000">
    <property type="component" value="Unassembled WGS sequence"/>
</dbReference>
<evidence type="ECO:0000313" key="4">
    <source>
        <dbReference type="Proteomes" id="UP000445000"/>
    </source>
</evidence>
<evidence type="ECO:0000259" key="2">
    <source>
        <dbReference type="Pfam" id="PF04536"/>
    </source>
</evidence>
<organism evidence="3 4">
    <name type="scientific">Steroidobacter agaridevorans</name>
    <dbReference type="NCBI Taxonomy" id="2695856"/>
    <lineage>
        <taxon>Bacteria</taxon>
        <taxon>Pseudomonadati</taxon>
        <taxon>Pseudomonadota</taxon>
        <taxon>Gammaproteobacteria</taxon>
        <taxon>Steroidobacterales</taxon>
        <taxon>Steroidobacteraceae</taxon>
        <taxon>Steroidobacter</taxon>
    </lineage>
</organism>
<comment type="caution">
    <text evidence="3">The sequence shown here is derived from an EMBL/GenBank/DDBJ whole genome shotgun (WGS) entry which is preliminary data.</text>
</comment>
<dbReference type="Pfam" id="PF04536">
    <property type="entry name" value="TPM_phosphatase"/>
    <property type="match status" value="1"/>
</dbReference>
<name>A0A829YK56_9GAMM</name>
<dbReference type="InterPro" id="IPR011990">
    <property type="entry name" value="TPR-like_helical_dom_sf"/>
</dbReference>
<feature type="compositionally biased region" description="Basic and acidic residues" evidence="1">
    <location>
        <begin position="54"/>
        <end position="66"/>
    </location>
</feature>
<dbReference type="Gene3D" id="1.25.40.10">
    <property type="entry name" value="Tetratricopeptide repeat domain"/>
    <property type="match status" value="1"/>
</dbReference>
<keyword evidence="4" id="KW-1185">Reference proteome</keyword>
<feature type="region of interest" description="Disordered" evidence="1">
    <location>
        <begin position="29"/>
        <end position="66"/>
    </location>
</feature>
<dbReference type="AlphaFoldDB" id="A0A829YK56"/>
<dbReference type="InterPro" id="IPR007621">
    <property type="entry name" value="TPM_dom"/>
</dbReference>
<protein>
    <recommendedName>
        <fullName evidence="2">TPM domain-containing protein</fullName>
    </recommendedName>
</protein>